<gene>
    <name evidence="5" type="ORF">ACFOFO_11920</name>
</gene>
<dbReference type="EMBL" id="JBHRTP010000033">
    <property type="protein sequence ID" value="MFC3108663.1"/>
    <property type="molecule type" value="Genomic_DNA"/>
</dbReference>
<feature type="chain" id="PRO_5046752228" evidence="3">
    <location>
        <begin position="22"/>
        <end position="152"/>
    </location>
</feature>
<evidence type="ECO:0000256" key="1">
    <source>
        <dbReference type="ARBA" id="ARBA00004370"/>
    </source>
</evidence>
<dbReference type="PANTHER" id="PTHR35603">
    <property type="match status" value="1"/>
</dbReference>
<dbReference type="PROSITE" id="PS51257">
    <property type="entry name" value="PROKAR_LIPOPROTEIN"/>
    <property type="match status" value="1"/>
</dbReference>
<evidence type="ECO:0000313" key="5">
    <source>
        <dbReference type="EMBL" id="MFC3108663.1"/>
    </source>
</evidence>
<dbReference type="RefSeq" id="WP_390322742.1">
    <property type="nucleotide sequence ID" value="NZ_JBHRTP010000033.1"/>
</dbReference>
<name>A0ABV7F0T7_9BURK</name>
<accession>A0ABV7F0T7</accession>
<dbReference type="Proteomes" id="UP001595530">
    <property type="component" value="Unassembled WGS sequence"/>
</dbReference>
<keyword evidence="2" id="KW-0472">Membrane</keyword>
<keyword evidence="6" id="KW-1185">Reference proteome</keyword>
<protein>
    <submittedName>
        <fullName evidence="5">Glycine zipper 2TM domain-containing protein</fullName>
    </submittedName>
</protein>
<comment type="subcellular location">
    <subcellularLocation>
        <location evidence="1">Membrane</location>
    </subcellularLocation>
</comment>
<keyword evidence="3" id="KW-0732">Signal</keyword>
<evidence type="ECO:0000313" key="6">
    <source>
        <dbReference type="Proteomes" id="UP001595530"/>
    </source>
</evidence>
<dbReference type="PANTHER" id="PTHR35603:SF2">
    <property type="entry name" value="OUTER MEMBRANE LIPOPROTEIN"/>
    <property type="match status" value="1"/>
</dbReference>
<evidence type="ECO:0000259" key="4">
    <source>
        <dbReference type="Pfam" id="PF05433"/>
    </source>
</evidence>
<comment type="caution">
    <text evidence="5">The sequence shown here is derived from an EMBL/GenBank/DDBJ whole genome shotgun (WGS) entry which is preliminary data.</text>
</comment>
<feature type="domain" description="Glycine zipper 2TM" evidence="4">
    <location>
        <begin position="63"/>
        <end position="103"/>
    </location>
</feature>
<feature type="signal peptide" evidence="3">
    <location>
        <begin position="1"/>
        <end position="21"/>
    </location>
</feature>
<reference evidence="6" key="1">
    <citation type="journal article" date="2019" name="Int. J. Syst. Evol. Microbiol.">
        <title>The Global Catalogue of Microorganisms (GCM) 10K type strain sequencing project: providing services to taxonomists for standard genome sequencing and annotation.</title>
        <authorList>
            <consortium name="The Broad Institute Genomics Platform"/>
            <consortium name="The Broad Institute Genome Sequencing Center for Infectious Disease"/>
            <person name="Wu L."/>
            <person name="Ma J."/>
        </authorList>
    </citation>
    <scope>NUCLEOTIDE SEQUENCE [LARGE SCALE GENOMIC DNA]</scope>
    <source>
        <strain evidence="6">KCTC 42986</strain>
    </source>
</reference>
<dbReference type="Pfam" id="PF05433">
    <property type="entry name" value="Rick_17kDa_Anti"/>
    <property type="match status" value="1"/>
</dbReference>
<evidence type="ECO:0000256" key="3">
    <source>
        <dbReference type="SAM" id="SignalP"/>
    </source>
</evidence>
<sequence length="152" mass="15459">MKSTHTISALMLIVTTGLVGCASNSPQQTSTSYATPSQSNTSSYGAIESIQVTRPANNSSGTGAIVGGLVGGLLGNQVGSGNGRTAATVVGAVGGAVVGNNVEQNKNAQAPDMYQIRVRLDNGDSTTVAQSSIADLRVGNRVRVADGRVYRY</sequence>
<proteinExistence type="predicted"/>
<evidence type="ECO:0000256" key="2">
    <source>
        <dbReference type="ARBA" id="ARBA00023136"/>
    </source>
</evidence>
<organism evidence="5 6">
    <name type="scientific">Undibacterium arcticum</name>
    <dbReference type="NCBI Taxonomy" id="1762892"/>
    <lineage>
        <taxon>Bacteria</taxon>
        <taxon>Pseudomonadati</taxon>
        <taxon>Pseudomonadota</taxon>
        <taxon>Betaproteobacteria</taxon>
        <taxon>Burkholderiales</taxon>
        <taxon>Oxalobacteraceae</taxon>
        <taxon>Undibacterium</taxon>
    </lineage>
</organism>
<dbReference type="InterPro" id="IPR008816">
    <property type="entry name" value="Gly_zipper_2TM_dom"/>
</dbReference>
<dbReference type="InterPro" id="IPR051407">
    <property type="entry name" value="Bact_OM_lipoprot/Surf_antigen"/>
</dbReference>